<evidence type="ECO:0000256" key="9">
    <source>
        <dbReference type="ARBA" id="ARBA00047669"/>
    </source>
</evidence>
<feature type="active site" evidence="11">
    <location>
        <position position="266"/>
    </location>
</feature>
<dbReference type="InterPro" id="IPR012341">
    <property type="entry name" value="6hp_glycosidase-like_sf"/>
</dbReference>
<keyword evidence="17" id="KW-1185">Reference proteome</keyword>
<evidence type="ECO:0000256" key="12">
    <source>
        <dbReference type="PIRSR" id="PIRSR601382-2"/>
    </source>
</evidence>
<dbReference type="Pfam" id="PF01532">
    <property type="entry name" value="Glyco_hydro_47"/>
    <property type="match status" value="1"/>
</dbReference>
<evidence type="ECO:0000313" key="17">
    <source>
        <dbReference type="Proteomes" id="UP000007796"/>
    </source>
</evidence>
<keyword evidence="8 14" id="KW-0326">Glycosidase</keyword>
<feature type="disulfide bond" evidence="13">
    <location>
        <begin position="331"/>
        <end position="360"/>
    </location>
</feature>
<evidence type="ECO:0000256" key="5">
    <source>
        <dbReference type="ARBA" id="ARBA00022801"/>
    </source>
</evidence>
<dbReference type="FunFam" id="1.50.10.10:FF:000047">
    <property type="entry name" value="Mannosyl-oligosaccharide alpha-1,2-mannosidase"/>
    <property type="match status" value="1"/>
</dbReference>
<feature type="active site" description="Proton donor" evidence="11">
    <location>
        <position position="374"/>
    </location>
</feature>
<evidence type="ECO:0000256" key="13">
    <source>
        <dbReference type="PIRSR" id="PIRSR601382-3"/>
    </source>
</evidence>
<dbReference type="Proteomes" id="UP000007796">
    <property type="component" value="Unassembled WGS sequence"/>
</dbReference>
<dbReference type="OrthoDB" id="8118055at2759"/>
<dbReference type="Gene3D" id="1.50.10.10">
    <property type="match status" value="1"/>
</dbReference>
<reference evidence="16 17" key="1">
    <citation type="journal article" date="2011" name="Proc. Natl. Acad. Sci. U.S.A.">
        <title>Genome and transcriptome analyses of the mountain pine beetle-fungal symbiont Grosmannia clavigera, a lodgepole pine pathogen.</title>
        <authorList>
            <person name="DiGuistini S."/>
            <person name="Wang Y."/>
            <person name="Liao N.Y."/>
            <person name="Taylor G."/>
            <person name="Tanguay P."/>
            <person name="Feau N."/>
            <person name="Henrissat B."/>
            <person name="Chan S.K."/>
            <person name="Hesse-Orce U."/>
            <person name="Alamouti S.M."/>
            <person name="Tsui C.K.M."/>
            <person name="Docking R.T."/>
            <person name="Levasseur A."/>
            <person name="Haridas S."/>
            <person name="Robertson G."/>
            <person name="Birol I."/>
            <person name="Holt R.A."/>
            <person name="Marra M.A."/>
            <person name="Hamelin R.C."/>
            <person name="Hirst M."/>
            <person name="Jones S.J.M."/>
            <person name="Bohlmann J."/>
            <person name="Breuil C."/>
        </authorList>
    </citation>
    <scope>NUCLEOTIDE SEQUENCE [LARGE SCALE GENOMIC DNA]</scope>
    <source>
        <strain evidence="17">kw1407 / UAMH 11150</strain>
    </source>
</reference>
<evidence type="ECO:0000313" key="16">
    <source>
        <dbReference type="EMBL" id="EFX03144.1"/>
    </source>
</evidence>
<keyword evidence="5 14" id="KW-0378">Hydrolase</keyword>
<evidence type="ECO:0000256" key="14">
    <source>
        <dbReference type="RuleBase" id="RU361193"/>
    </source>
</evidence>
<dbReference type="STRING" id="655863.F0XHN9"/>
<keyword evidence="12" id="KW-0479">Metal-binding</keyword>
<proteinExistence type="inferred from homology"/>
<evidence type="ECO:0000256" key="15">
    <source>
        <dbReference type="SAM" id="SignalP"/>
    </source>
</evidence>
<dbReference type="UniPathway" id="UPA00378"/>
<dbReference type="EMBL" id="GL629769">
    <property type="protein sequence ID" value="EFX03144.1"/>
    <property type="molecule type" value="Genomic_DNA"/>
</dbReference>
<dbReference type="eggNOG" id="KOG2204">
    <property type="taxonomic scope" value="Eukaryota"/>
</dbReference>
<evidence type="ECO:0000256" key="3">
    <source>
        <dbReference type="ARBA" id="ARBA00007658"/>
    </source>
</evidence>
<evidence type="ECO:0000256" key="4">
    <source>
        <dbReference type="ARBA" id="ARBA00022729"/>
    </source>
</evidence>
<dbReference type="GO" id="GO:0005975">
    <property type="term" value="P:carbohydrate metabolic process"/>
    <property type="evidence" value="ECO:0007669"/>
    <property type="project" value="InterPro"/>
</dbReference>
<accession>F0XHN9</accession>
<protein>
    <recommendedName>
        <fullName evidence="14">alpha-1,2-Mannosidase</fullName>
        <ecNumber evidence="14">3.2.1.-</ecNumber>
    </recommendedName>
</protein>
<dbReference type="GO" id="GO:0016020">
    <property type="term" value="C:membrane"/>
    <property type="evidence" value="ECO:0007669"/>
    <property type="project" value="InterPro"/>
</dbReference>
<name>F0XHN9_GROCL</name>
<dbReference type="PANTHER" id="PTHR11742">
    <property type="entry name" value="MANNOSYL-OLIGOSACCHARIDE ALPHA-1,2-MANNOSIDASE-RELATED"/>
    <property type="match status" value="1"/>
</dbReference>
<dbReference type="PRINTS" id="PR00747">
    <property type="entry name" value="GLYHDRLASE47"/>
</dbReference>
<dbReference type="InterPro" id="IPR050749">
    <property type="entry name" value="Glycosyl_Hydrolase_47"/>
</dbReference>
<keyword evidence="6 13" id="KW-1015">Disulfide bond</keyword>
<dbReference type="SUPFAM" id="SSF48225">
    <property type="entry name" value="Seven-hairpin glycosidases"/>
    <property type="match status" value="1"/>
</dbReference>
<evidence type="ECO:0000256" key="7">
    <source>
        <dbReference type="ARBA" id="ARBA00023180"/>
    </source>
</evidence>
<comment type="similarity">
    <text evidence="3 14">Belongs to the glycosyl hydrolase 47 family.</text>
</comment>
<comment type="pathway">
    <text evidence="2">Protein modification; protein glycosylation.</text>
</comment>
<evidence type="ECO:0000256" key="1">
    <source>
        <dbReference type="ARBA" id="ARBA00001913"/>
    </source>
</evidence>
<feature type="signal peptide" evidence="15">
    <location>
        <begin position="1"/>
        <end position="22"/>
    </location>
</feature>
<dbReference type="EC" id="3.2.1.-" evidence="14"/>
<organism evidence="17">
    <name type="scientific">Grosmannia clavigera (strain kw1407 / UAMH 11150)</name>
    <name type="common">Blue stain fungus</name>
    <name type="synonym">Graphiocladiella clavigera</name>
    <dbReference type="NCBI Taxonomy" id="655863"/>
    <lineage>
        <taxon>Eukaryota</taxon>
        <taxon>Fungi</taxon>
        <taxon>Dikarya</taxon>
        <taxon>Ascomycota</taxon>
        <taxon>Pezizomycotina</taxon>
        <taxon>Sordariomycetes</taxon>
        <taxon>Sordariomycetidae</taxon>
        <taxon>Ophiostomatales</taxon>
        <taxon>Ophiostomataceae</taxon>
        <taxon>Leptographium</taxon>
    </lineage>
</organism>
<dbReference type="GO" id="GO:0005783">
    <property type="term" value="C:endoplasmic reticulum"/>
    <property type="evidence" value="ECO:0007669"/>
    <property type="project" value="TreeGrafter"/>
</dbReference>
<dbReference type="InterPro" id="IPR001382">
    <property type="entry name" value="Glyco_hydro_47"/>
</dbReference>
<evidence type="ECO:0000256" key="6">
    <source>
        <dbReference type="ARBA" id="ARBA00023157"/>
    </source>
</evidence>
<dbReference type="InParanoid" id="F0XHN9"/>
<feature type="active site" description="Proton donor" evidence="11">
    <location>
        <position position="120"/>
    </location>
</feature>
<dbReference type="InterPro" id="IPR036026">
    <property type="entry name" value="Seven-hairpin_glycosidases"/>
</dbReference>
<feature type="active site" evidence="11">
    <location>
        <position position="420"/>
    </location>
</feature>
<comment type="cofactor">
    <cofactor evidence="1 12">
        <name>Ca(2+)</name>
        <dbReference type="ChEBI" id="CHEBI:29108"/>
    </cofactor>
</comment>
<dbReference type="GO" id="GO:0004571">
    <property type="term" value="F:mannosyl-oligosaccharide 1,2-alpha-mannosidase activity"/>
    <property type="evidence" value="ECO:0007669"/>
    <property type="project" value="UniProtKB-EC"/>
</dbReference>
<dbReference type="AlphaFoldDB" id="F0XHN9"/>
<feature type="binding site" evidence="12">
    <location>
        <position position="512"/>
    </location>
    <ligand>
        <name>Ca(2+)</name>
        <dbReference type="ChEBI" id="CHEBI:29108"/>
    </ligand>
</feature>
<evidence type="ECO:0000256" key="11">
    <source>
        <dbReference type="PIRSR" id="PIRSR601382-1"/>
    </source>
</evidence>
<feature type="chain" id="PRO_5003263955" description="alpha-1,2-Mannosidase" evidence="15">
    <location>
        <begin position="23"/>
        <end position="527"/>
    </location>
</feature>
<keyword evidence="12" id="KW-0106">Calcium</keyword>
<dbReference type="HOGENOM" id="CLU_003818_0_2_1"/>
<dbReference type="GO" id="GO:0036503">
    <property type="term" value="P:ERAD pathway"/>
    <property type="evidence" value="ECO:0007669"/>
    <property type="project" value="UniProtKB-ARBA"/>
</dbReference>
<dbReference type="PANTHER" id="PTHR11742:SF101">
    <property type="entry name" value="MANNOSYL-OLIGOSACCHARIDE ALPHA-1,2-MANNOSIDASE 1B"/>
    <property type="match status" value="1"/>
</dbReference>
<evidence type="ECO:0000256" key="10">
    <source>
        <dbReference type="ARBA" id="ARBA00048605"/>
    </source>
</evidence>
<comment type="catalytic activity">
    <reaction evidence="9">
        <text>N(4)-(alpha-D-Man-(1-&gt;2)-alpha-D-Man-(1-&gt;2)-alpha-D-Man-(1-&gt;3)-[alpha-D-Man-(1-&gt;3)-[alpha-D-Man-(1-&gt;2)-alpha-D-Man-(1-&gt;6)]-alpha-D-Man-(1-&gt;6)]-beta-D-Man-(1-&gt;4)-beta-D-GlcNAc-(1-&gt;4)-beta-D-GlcNAc)-L-asparaginyl-[protein] (N-glucan mannose isomer 8A1,2,3B1,3) + 3 H2O = N(4)-(alpha-D-Man-(1-&gt;3)-[alpha-D-Man-(1-&gt;3)-[alpha-D-Man-(1-&gt;6)]-alpha-D-Man-(1-&gt;6)]-beta-D-Man-(1-&gt;4)-beta-D-GlcNAc-(1-&gt;4)-beta-D-GlcNAc)-L-asparaginyl-[protein] (N-glucan mannose isomer 5A1,2) + 3 beta-D-mannose</text>
        <dbReference type="Rhea" id="RHEA:56028"/>
        <dbReference type="Rhea" id="RHEA-COMP:14358"/>
        <dbReference type="Rhea" id="RHEA-COMP:14367"/>
        <dbReference type="ChEBI" id="CHEBI:15377"/>
        <dbReference type="ChEBI" id="CHEBI:28563"/>
        <dbReference type="ChEBI" id="CHEBI:59087"/>
        <dbReference type="ChEBI" id="CHEBI:60628"/>
        <dbReference type="EC" id="3.2.1.113"/>
    </reaction>
</comment>
<dbReference type="GO" id="GO:0005509">
    <property type="term" value="F:calcium ion binding"/>
    <property type="evidence" value="ECO:0007669"/>
    <property type="project" value="InterPro"/>
</dbReference>
<evidence type="ECO:0000256" key="2">
    <source>
        <dbReference type="ARBA" id="ARBA00004922"/>
    </source>
</evidence>
<keyword evidence="4 15" id="KW-0732">Signal</keyword>
<sequence length="527" mass="57980">MRWFTNAVGLLSFGVAITAGSAIPTHRSEPVYSSHPDRADAVKAAFQLSWDGYYKYAFPHDSLQPQNNSYKDDRNGWGASAIDAFSTAVVMENSQVIQQILDHVQNINFDNSVGTISLFETTIRYLGGLLSAYDLLQGPLNQYATNETAVANILNKARHLADNLAVGFNTTTGIPDNILLFDPPRTNGSTSNGLATIGTLILEWTRLSDLTGNQFYRELAERGQSYLMNPQPQGLAEPFPGLVGTNLNISNGLFTDGTGGWGGGDDSFYEYLLKMYLYDPVRFATYKDRWIAAADSSIKYLASSPVTRPDLTFLATFDNQTRIFQSGHLTCFDGGNFILGGLTLDVPRYIDFGLNLTAACRETYRATATGIGPEGFQWQDNGGQAAINATNNPAPPAESAAFAQEAGFWVSDSQYMLRPEVIESYYYSYRATGDAKYQEWAWDAFLAINKTCAVGSGYSSINDVNKAGGGGFQNFQESFWFAEVLKYSFLIQAPDADYQVQPDHTNKFVFNTECHPLLIPGGEQAHR</sequence>
<dbReference type="RefSeq" id="XP_014172626.1">
    <property type="nucleotide sequence ID" value="XM_014317151.1"/>
</dbReference>
<dbReference type="GeneID" id="25976133"/>
<keyword evidence="7" id="KW-0325">Glycoprotein</keyword>
<comment type="catalytic activity">
    <reaction evidence="10">
        <text>N(4)-(alpha-D-Man-(1-&gt;2)-alpha-D-Man-(1-&gt;2)-alpha-D-Man-(1-&gt;3)-[alpha-D-Man-(1-&gt;2)-alpha-D-Man-(1-&gt;3)-[alpha-D-Man-(1-&gt;2)-alpha-D-Man-(1-&gt;6)]-alpha-D-Man-(1-&gt;6)]-beta-D-Man-(1-&gt;4)-beta-D-GlcNAc-(1-&gt;4)-beta-D-GlcNAc)-L-asparaginyl-[protein] (N-glucan mannose isomer 9A1,2,3B1,2,3) + 4 H2O = N(4)-(alpha-D-Man-(1-&gt;3)-[alpha-D-Man-(1-&gt;3)-[alpha-D-Man-(1-&gt;6)]-alpha-D-Man-(1-&gt;6)]-beta-D-Man-(1-&gt;4)-beta-D-GlcNAc-(1-&gt;4)-beta-D-GlcNAc)-L-asparaginyl-[protein] (N-glucan mannose isomer 5A1,2) + 4 beta-D-mannose</text>
        <dbReference type="Rhea" id="RHEA:56008"/>
        <dbReference type="Rhea" id="RHEA-COMP:14356"/>
        <dbReference type="Rhea" id="RHEA-COMP:14367"/>
        <dbReference type="ChEBI" id="CHEBI:15377"/>
        <dbReference type="ChEBI" id="CHEBI:28563"/>
        <dbReference type="ChEBI" id="CHEBI:59087"/>
        <dbReference type="ChEBI" id="CHEBI:139493"/>
        <dbReference type="EC" id="3.2.1.113"/>
    </reaction>
</comment>
<evidence type="ECO:0000256" key="8">
    <source>
        <dbReference type="ARBA" id="ARBA00023295"/>
    </source>
</evidence>
<gene>
    <name evidence="16" type="ORF">CMQ_3073</name>
</gene>